<dbReference type="InParanoid" id="B0CUF2"/>
<sequence>MALLPFSISYLILTPRHVRLPEGVQVPPAPRETPKSPVSTRWSADLARRAKSFRSQASNRLSSPTTEAHNETEDLSSS</sequence>
<dbReference type="GeneID" id="6070543"/>
<dbReference type="HOGENOM" id="CLU_2622415_0_0_1"/>
<dbReference type="AlphaFoldDB" id="B0CUF2"/>
<dbReference type="Proteomes" id="UP000001194">
    <property type="component" value="Unassembled WGS sequence"/>
</dbReference>
<reference evidence="2 3" key="1">
    <citation type="journal article" date="2008" name="Nature">
        <title>The genome of Laccaria bicolor provides insights into mycorrhizal symbiosis.</title>
        <authorList>
            <person name="Martin F."/>
            <person name="Aerts A."/>
            <person name="Ahren D."/>
            <person name="Brun A."/>
            <person name="Danchin E.G.J."/>
            <person name="Duchaussoy F."/>
            <person name="Gibon J."/>
            <person name="Kohler A."/>
            <person name="Lindquist E."/>
            <person name="Pereda V."/>
            <person name="Salamov A."/>
            <person name="Shapiro H.J."/>
            <person name="Wuyts J."/>
            <person name="Blaudez D."/>
            <person name="Buee M."/>
            <person name="Brokstein P."/>
            <person name="Canbaeck B."/>
            <person name="Cohen D."/>
            <person name="Courty P.E."/>
            <person name="Coutinho P.M."/>
            <person name="Delaruelle C."/>
            <person name="Detter J.C."/>
            <person name="Deveau A."/>
            <person name="DiFazio S."/>
            <person name="Duplessis S."/>
            <person name="Fraissinet-Tachet L."/>
            <person name="Lucic E."/>
            <person name="Frey-Klett P."/>
            <person name="Fourrey C."/>
            <person name="Feussner I."/>
            <person name="Gay G."/>
            <person name="Grimwood J."/>
            <person name="Hoegger P.J."/>
            <person name="Jain P."/>
            <person name="Kilaru S."/>
            <person name="Labbe J."/>
            <person name="Lin Y.C."/>
            <person name="Legue V."/>
            <person name="Le Tacon F."/>
            <person name="Marmeisse R."/>
            <person name="Melayah D."/>
            <person name="Montanini B."/>
            <person name="Muratet M."/>
            <person name="Nehls U."/>
            <person name="Niculita-Hirzel H."/>
            <person name="Oudot-Le Secq M.P."/>
            <person name="Peter M."/>
            <person name="Quesneville H."/>
            <person name="Rajashekar B."/>
            <person name="Reich M."/>
            <person name="Rouhier N."/>
            <person name="Schmutz J."/>
            <person name="Yin T."/>
            <person name="Chalot M."/>
            <person name="Henrissat B."/>
            <person name="Kuees U."/>
            <person name="Lucas S."/>
            <person name="Van de Peer Y."/>
            <person name="Podila G.K."/>
            <person name="Polle A."/>
            <person name="Pukkila P.J."/>
            <person name="Richardson P.M."/>
            <person name="Rouze P."/>
            <person name="Sanders I.R."/>
            <person name="Stajich J.E."/>
            <person name="Tunlid A."/>
            <person name="Tuskan G."/>
            <person name="Grigoriev I.V."/>
        </authorList>
    </citation>
    <scope>NUCLEOTIDE SEQUENCE [LARGE SCALE GENOMIC DNA]</scope>
    <source>
        <strain evidence="3">S238N-H82 / ATCC MYA-4686</strain>
    </source>
</reference>
<evidence type="ECO:0000256" key="1">
    <source>
        <dbReference type="SAM" id="MobiDB-lite"/>
    </source>
</evidence>
<gene>
    <name evidence="2" type="ORF">LACBIDRAFT_305512</name>
</gene>
<keyword evidence="3" id="KW-1185">Reference proteome</keyword>
<protein>
    <submittedName>
        <fullName evidence="2">Predicted protein</fullName>
    </submittedName>
</protein>
<dbReference type="EMBL" id="DS547092">
    <property type="protein sequence ID" value="EDR14660.1"/>
    <property type="molecule type" value="Genomic_DNA"/>
</dbReference>
<evidence type="ECO:0000313" key="2">
    <source>
        <dbReference type="EMBL" id="EDR14660.1"/>
    </source>
</evidence>
<dbReference type="RefSeq" id="XP_001875219.1">
    <property type="nucleotide sequence ID" value="XM_001875184.1"/>
</dbReference>
<feature type="region of interest" description="Disordered" evidence="1">
    <location>
        <begin position="22"/>
        <end position="78"/>
    </location>
</feature>
<dbReference type="KEGG" id="lbc:LACBIDRAFT_305512"/>
<evidence type="ECO:0000313" key="3">
    <source>
        <dbReference type="Proteomes" id="UP000001194"/>
    </source>
</evidence>
<name>B0CUF2_LACBS</name>
<accession>B0CUF2</accession>
<feature type="compositionally biased region" description="Polar residues" evidence="1">
    <location>
        <begin position="53"/>
        <end position="67"/>
    </location>
</feature>
<dbReference type="OrthoDB" id="2935627at2759"/>
<organism evidence="3">
    <name type="scientific">Laccaria bicolor (strain S238N-H82 / ATCC MYA-4686)</name>
    <name type="common">Bicoloured deceiver</name>
    <name type="synonym">Laccaria laccata var. bicolor</name>
    <dbReference type="NCBI Taxonomy" id="486041"/>
    <lineage>
        <taxon>Eukaryota</taxon>
        <taxon>Fungi</taxon>
        <taxon>Dikarya</taxon>
        <taxon>Basidiomycota</taxon>
        <taxon>Agaricomycotina</taxon>
        <taxon>Agaricomycetes</taxon>
        <taxon>Agaricomycetidae</taxon>
        <taxon>Agaricales</taxon>
        <taxon>Agaricineae</taxon>
        <taxon>Hydnangiaceae</taxon>
        <taxon>Laccaria</taxon>
    </lineage>
</organism>
<proteinExistence type="predicted"/>